<comment type="caution">
    <text evidence="1">The sequence shown here is derived from an EMBL/GenBank/DDBJ whole genome shotgun (WGS) entry which is preliminary data.</text>
</comment>
<evidence type="ECO:0000313" key="2">
    <source>
        <dbReference type="Proteomes" id="UP000324513"/>
    </source>
</evidence>
<dbReference type="EMBL" id="VNHK01000014">
    <property type="protein sequence ID" value="TYO88075.1"/>
    <property type="molecule type" value="Genomic_DNA"/>
</dbReference>
<name>A0ABY3ND30_ELIMR</name>
<reference evidence="1 2" key="1">
    <citation type="submission" date="2019-07" db="EMBL/GenBank/DDBJ databases">
        <title>Genomic Encyclopedia of Archaeal and Bacterial Type Strains, Phase II (KMG-II): from individual species to whole genera.</title>
        <authorList>
            <person name="Goeker M."/>
        </authorList>
    </citation>
    <scope>NUCLEOTIDE SEQUENCE [LARGE SCALE GENOMIC DNA]</scope>
    <source>
        <strain evidence="1 2">DSM 14571</strain>
    </source>
</reference>
<dbReference type="Proteomes" id="UP000324513">
    <property type="component" value="Unassembled WGS sequence"/>
</dbReference>
<accession>A0ABY3ND30</accession>
<keyword evidence="2" id="KW-1185">Reference proteome</keyword>
<evidence type="ECO:0000313" key="1">
    <source>
        <dbReference type="EMBL" id="TYO88075.1"/>
    </source>
</evidence>
<sequence>MNKTGNFKTQQIQSIMNNITTYRSCSRIFSTLFSALLLTFSVASCSPDNNGASSVGGEGMKMVINVDGVIGTEVIQPVSKMAVASVSSNMSLTGSAIGGNASGLTTTSGFIADAKAEQVPMEATAGNQILKSAVASTGNLSNNLIAATQPMPVGYTYRILIYDKATGLLWKTVQATSGTPVSLDAVKGGTYTWYAYSYNNNEAIPEPTNTANPAIDTAIDKDLLYATGEVVVAKTPQNQQDTYNVAITFQHKVAQVSVKVDASILAEYATINSFKASFAQNNYLKKGTFNIKGGSISNLQVIPTTDIFTTLSPTNVWEANYYTADPAALTSYKVNIDDLQVHFTDAAPSVADRNLATYNGSANKPSFTYNFTSPASGQRLLGVANLWYMLTSKRILHISNNTTYGYALEQGRSWAFLNAKENFGNLSTSLVKMAPWTPGGGAWIGGNATDDKTENWVNYSATTTGDNNIINKINPADASKKPDIIILGYDVLYIRPAVATALLDYINNNGIVIMLLQDSVGPENRSFFNSLFGVSNITLDSNGSGGAMYPLVGTNSNDKILNGQVGDARGQYWGEDAGTTLGIVNVPLSQVTVYSYGQAINRTGSNSGITMFKHNTKNFFYIGDGGFVSNGDLTSAVICPFNYDATTKRPLPKPYGDAGNGYTARSKSAYNSVVMGNIMVWAARTSEFNGFKPWKYAAPPTP</sequence>
<dbReference type="InterPro" id="IPR025049">
    <property type="entry name" value="Mfa-like_1"/>
</dbReference>
<protein>
    <submittedName>
        <fullName evidence="1">Uncharacterized protein</fullName>
    </submittedName>
</protein>
<proteinExistence type="predicted"/>
<gene>
    <name evidence="1" type="ORF">LX74_03437</name>
</gene>
<dbReference type="Pfam" id="PF13149">
    <property type="entry name" value="Mfa_like_1"/>
    <property type="match status" value="1"/>
</dbReference>
<organism evidence="1 2">
    <name type="scientific">Elizabethkingia miricola</name>
    <name type="common">Chryseobacterium miricola</name>
    <dbReference type="NCBI Taxonomy" id="172045"/>
    <lineage>
        <taxon>Bacteria</taxon>
        <taxon>Pseudomonadati</taxon>
        <taxon>Bacteroidota</taxon>
        <taxon>Flavobacteriia</taxon>
        <taxon>Flavobacteriales</taxon>
        <taxon>Weeksellaceae</taxon>
        <taxon>Elizabethkingia</taxon>
    </lineage>
</organism>